<sequence>FGLMTIAIGTDYWLYARAFVCNTSNASGGGDDAAHRDRRDPGGLTHSGLWRICCLEGLKRGLCLKINHFPEDMEYDHDSAEYLLRVVRASSIFPILSAVLLLLGGLCVAASRLRRARTSLVLGAGILFVAAGLSNIIGVIVYISANAGEPGARREEARGRPYSYGWSFYFGGLSFILAEAIGVLAVNLYIERHRKARGGAVGAGGGGPGGRGRAPSPRAGWVRPPPTSPVFGRGPKITTNWGPPKLPLIAPPQITANWGPLETAVF</sequence>
<keyword evidence="4 6" id="KW-1133">Transmembrane helix</keyword>
<dbReference type="Ensembl" id="ENSCMMT00000015897.1">
    <property type="protein sequence ID" value="ENSCMMP00000014429.1"/>
    <property type="gene ID" value="ENSCMMG00000009203.1"/>
</dbReference>
<dbReference type="Pfam" id="PF00822">
    <property type="entry name" value="PMP22_Claudin"/>
    <property type="match status" value="1"/>
</dbReference>
<dbReference type="GO" id="GO:0098943">
    <property type="term" value="P:neurotransmitter receptor transport, postsynaptic endosome to lysosome"/>
    <property type="evidence" value="ECO:0007669"/>
    <property type="project" value="TreeGrafter"/>
</dbReference>
<comment type="subcellular location">
    <subcellularLocation>
        <location evidence="1 6">Membrane</location>
        <topology evidence="1 6">Multi-pass membrane protein</topology>
    </subcellularLocation>
</comment>
<evidence type="ECO:0000256" key="7">
    <source>
        <dbReference type="SAM" id="MobiDB-lite"/>
    </source>
</evidence>
<evidence type="ECO:0000256" key="4">
    <source>
        <dbReference type="ARBA" id="ARBA00022989"/>
    </source>
</evidence>
<evidence type="ECO:0000256" key="6">
    <source>
        <dbReference type="RuleBase" id="RU363085"/>
    </source>
</evidence>
<evidence type="ECO:0000313" key="9">
    <source>
        <dbReference type="Proteomes" id="UP000694556"/>
    </source>
</evidence>
<keyword evidence="9" id="KW-1185">Reference proteome</keyword>
<dbReference type="InterPro" id="IPR051072">
    <property type="entry name" value="CACNG_subunit"/>
</dbReference>
<dbReference type="GO" id="GO:0099590">
    <property type="term" value="P:neurotransmitter receptor internalization"/>
    <property type="evidence" value="ECO:0007669"/>
    <property type="project" value="TreeGrafter"/>
</dbReference>
<organism evidence="8 9">
    <name type="scientific">Cairina moschata</name>
    <name type="common">Muscovy duck</name>
    <dbReference type="NCBI Taxonomy" id="8855"/>
    <lineage>
        <taxon>Eukaryota</taxon>
        <taxon>Metazoa</taxon>
        <taxon>Chordata</taxon>
        <taxon>Craniata</taxon>
        <taxon>Vertebrata</taxon>
        <taxon>Euteleostomi</taxon>
        <taxon>Archelosauria</taxon>
        <taxon>Archosauria</taxon>
        <taxon>Dinosauria</taxon>
        <taxon>Saurischia</taxon>
        <taxon>Theropoda</taxon>
        <taxon>Coelurosauria</taxon>
        <taxon>Aves</taxon>
        <taxon>Neognathae</taxon>
        <taxon>Galloanserae</taxon>
        <taxon>Anseriformes</taxon>
        <taxon>Anatidae</taxon>
        <taxon>Anatinae</taxon>
        <taxon>Cairina</taxon>
    </lineage>
</organism>
<keyword evidence="6" id="KW-0106">Calcium</keyword>
<keyword evidence="6" id="KW-0813">Transport</keyword>
<dbReference type="PANTHER" id="PTHR12107:SF2">
    <property type="entry name" value="VOLTAGE-DEPENDENT CALCIUM CHANNEL GAMMA-8 SUBUNIT"/>
    <property type="match status" value="1"/>
</dbReference>
<dbReference type="PRINTS" id="PR01792">
    <property type="entry name" value="VDCCGAMMA"/>
</dbReference>
<keyword evidence="6" id="KW-0407">Ion channel</keyword>
<name>A0A8C3C4V1_CAIMO</name>
<evidence type="ECO:0000313" key="8">
    <source>
        <dbReference type="Ensembl" id="ENSCMMP00000014429.1"/>
    </source>
</evidence>
<evidence type="ECO:0000256" key="3">
    <source>
        <dbReference type="ARBA" id="ARBA00022692"/>
    </source>
</evidence>
<protein>
    <submittedName>
        <fullName evidence="8">Calcium voltage-gated channel auxiliary subunit gamma 8</fullName>
    </submittedName>
</protein>
<dbReference type="AlphaFoldDB" id="A0A8C3C4V1"/>
<comment type="similarity">
    <text evidence="2 6">Belongs to the PMP-22/EMP/MP20 family. CACNG subfamily.</text>
</comment>
<dbReference type="GO" id="GO:0019226">
    <property type="term" value="P:transmission of nerve impulse"/>
    <property type="evidence" value="ECO:0007669"/>
    <property type="project" value="TreeGrafter"/>
</dbReference>
<feature type="compositionally biased region" description="Gly residues" evidence="7">
    <location>
        <begin position="200"/>
        <end position="212"/>
    </location>
</feature>
<keyword evidence="6" id="KW-0109">Calcium transport</keyword>
<keyword evidence="5 6" id="KW-0472">Membrane</keyword>
<dbReference type="GO" id="GO:0051968">
    <property type="term" value="P:positive regulation of synaptic transmission, glutamatergic"/>
    <property type="evidence" value="ECO:0007669"/>
    <property type="project" value="TreeGrafter"/>
</dbReference>
<feature type="transmembrane region" description="Helical" evidence="6">
    <location>
        <begin position="92"/>
        <end position="113"/>
    </location>
</feature>
<dbReference type="GO" id="GO:0016247">
    <property type="term" value="F:channel regulator activity"/>
    <property type="evidence" value="ECO:0007669"/>
    <property type="project" value="TreeGrafter"/>
</dbReference>
<keyword evidence="6" id="KW-0406">Ion transport</keyword>
<feature type="transmembrane region" description="Helical" evidence="6">
    <location>
        <begin position="120"/>
        <end position="144"/>
    </location>
</feature>
<feature type="region of interest" description="Disordered" evidence="7">
    <location>
        <begin position="200"/>
        <end position="234"/>
    </location>
</feature>
<dbReference type="Gene3D" id="1.20.140.150">
    <property type="match status" value="1"/>
</dbReference>
<accession>A0A8C3C4V1</accession>
<reference evidence="8" key="1">
    <citation type="submission" date="2025-08" db="UniProtKB">
        <authorList>
            <consortium name="Ensembl"/>
        </authorList>
    </citation>
    <scope>IDENTIFICATION</scope>
</reference>
<evidence type="ECO:0000256" key="1">
    <source>
        <dbReference type="ARBA" id="ARBA00004141"/>
    </source>
</evidence>
<dbReference type="InterPro" id="IPR008368">
    <property type="entry name" value="VDCC_gsu"/>
</dbReference>
<proteinExistence type="inferred from homology"/>
<dbReference type="InterPro" id="IPR004031">
    <property type="entry name" value="PMP22/EMP/MP20/Claudin"/>
</dbReference>
<dbReference type="GO" id="GO:0098970">
    <property type="term" value="P:postsynaptic neurotransmitter receptor diffusion trapping"/>
    <property type="evidence" value="ECO:0007669"/>
    <property type="project" value="TreeGrafter"/>
</dbReference>
<reference evidence="8" key="2">
    <citation type="submission" date="2025-09" db="UniProtKB">
        <authorList>
            <consortium name="Ensembl"/>
        </authorList>
    </citation>
    <scope>IDENTIFICATION</scope>
</reference>
<evidence type="ECO:0000256" key="5">
    <source>
        <dbReference type="ARBA" id="ARBA00023136"/>
    </source>
</evidence>
<feature type="transmembrane region" description="Helical" evidence="6">
    <location>
        <begin position="164"/>
        <end position="190"/>
    </location>
</feature>
<keyword evidence="6" id="KW-0107">Calcium channel</keyword>
<dbReference type="GO" id="GO:0098839">
    <property type="term" value="C:postsynaptic density membrane"/>
    <property type="evidence" value="ECO:0007669"/>
    <property type="project" value="TreeGrafter"/>
</dbReference>
<evidence type="ECO:0000256" key="2">
    <source>
        <dbReference type="ARBA" id="ARBA00007111"/>
    </source>
</evidence>
<comment type="caution">
    <text evidence="6">Lacks conserved residue(s) required for the propagation of feature annotation.</text>
</comment>
<keyword evidence="6" id="KW-0851">Voltage-gated channel</keyword>
<dbReference type="GO" id="GO:0005245">
    <property type="term" value="F:voltage-gated calcium channel activity"/>
    <property type="evidence" value="ECO:0007669"/>
    <property type="project" value="TreeGrafter"/>
</dbReference>
<keyword evidence="3 6" id="KW-0812">Transmembrane</keyword>
<dbReference type="GO" id="GO:0032281">
    <property type="term" value="C:AMPA glutamate receptor complex"/>
    <property type="evidence" value="ECO:0007669"/>
    <property type="project" value="TreeGrafter"/>
</dbReference>
<dbReference type="Proteomes" id="UP000694556">
    <property type="component" value="Unassembled WGS sequence"/>
</dbReference>
<dbReference type="PANTHER" id="PTHR12107">
    <property type="entry name" value="VOLTAGE-DEPENDENT CALCIUM CHANNEL GAMMA SUBUNIT"/>
    <property type="match status" value="1"/>
</dbReference>